<evidence type="ECO:0000313" key="1">
    <source>
        <dbReference type="EMBL" id="SDM47846.1"/>
    </source>
</evidence>
<dbReference type="RefSeq" id="WP_143423098.1">
    <property type="nucleotide sequence ID" value="NZ_FNGO01000041.1"/>
</dbReference>
<dbReference type="SUPFAM" id="SSF51182">
    <property type="entry name" value="RmlC-like cupins"/>
    <property type="match status" value="1"/>
</dbReference>
<dbReference type="AlphaFoldDB" id="A0A1G9TJB9"/>
<organism evidence="1 2">
    <name type="scientific">Halarsenatibacter silvermanii</name>
    <dbReference type="NCBI Taxonomy" id="321763"/>
    <lineage>
        <taxon>Bacteria</taxon>
        <taxon>Bacillati</taxon>
        <taxon>Bacillota</taxon>
        <taxon>Clostridia</taxon>
        <taxon>Halanaerobiales</taxon>
        <taxon>Halarsenatibacteraceae</taxon>
        <taxon>Halarsenatibacter</taxon>
    </lineage>
</organism>
<evidence type="ECO:0008006" key="3">
    <source>
        <dbReference type="Google" id="ProtNLM"/>
    </source>
</evidence>
<gene>
    <name evidence="1" type="ORF">SAMN04488692_1412</name>
</gene>
<name>A0A1G9TJB9_9FIRM</name>
<protein>
    <recommendedName>
        <fullName evidence="3">Cupin domain-containing protein</fullName>
    </recommendedName>
</protein>
<keyword evidence="2" id="KW-1185">Reference proteome</keyword>
<sequence>MRCDSVRKNLSQEGKIIEVTRVDEIGGKPNKRGVIAKKLHKNEDVQIMNLDLSPGDEVPRHSVPVNVFFYVVSGRGTIIIGKVCKKLI</sequence>
<evidence type="ECO:0000313" key="2">
    <source>
        <dbReference type="Proteomes" id="UP000199476"/>
    </source>
</evidence>
<dbReference type="EMBL" id="FNGO01000041">
    <property type="protein sequence ID" value="SDM47846.1"/>
    <property type="molecule type" value="Genomic_DNA"/>
</dbReference>
<dbReference type="STRING" id="321763.SAMN04488692_1412"/>
<accession>A0A1G9TJB9</accession>
<dbReference type="InterPro" id="IPR014710">
    <property type="entry name" value="RmlC-like_jellyroll"/>
</dbReference>
<proteinExistence type="predicted"/>
<reference evidence="1 2" key="1">
    <citation type="submission" date="2016-10" db="EMBL/GenBank/DDBJ databases">
        <authorList>
            <person name="de Groot N.N."/>
        </authorList>
    </citation>
    <scope>NUCLEOTIDE SEQUENCE [LARGE SCALE GENOMIC DNA]</scope>
    <source>
        <strain evidence="1 2">SLAS-1</strain>
    </source>
</reference>
<dbReference type="Proteomes" id="UP000199476">
    <property type="component" value="Unassembled WGS sequence"/>
</dbReference>
<dbReference type="Gene3D" id="2.60.120.10">
    <property type="entry name" value="Jelly Rolls"/>
    <property type="match status" value="1"/>
</dbReference>
<dbReference type="InterPro" id="IPR011051">
    <property type="entry name" value="RmlC_Cupin_sf"/>
</dbReference>